<dbReference type="PANTHER" id="PTHR37042">
    <property type="entry name" value="OUTER MEMBRANE PROTEIN RV1973"/>
    <property type="match status" value="1"/>
</dbReference>
<dbReference type="EMBL" id="CP141059">
    <property type="protein sequence ID" value="WQQ24866.1"/>
    <property type="molecule type" value="Genomic_DNA"/>
</dbReference>
<keyword evidence="5" id="KW-1185">Reference proteome</keyword>
<protein>
    <recommendedName>
        <fullName evidence="6">Mce-associated membrane protein</fullName>
    </recommendedName>
</protein>
<comment type="subcellular location">
    <subcellularLocation>
        <location evidence="1">Membrane</location>
    </subcellularLocation>
</comment>
<dbReference type="RefSeq" id="WP_322936459.1">
    <property type="nucleotide sequence ID" value="NZ_CP141059.1"/>
</dbReference>
<evidence type="ECO:0000256" key="2">
    <source>
        <dbReference type="ARBA" id="ARBA00023136"/>
    </source>
</evidence>
<name>A0ABZ0ZKE7_9ACTN</name>
<evidence type="ECO:0000256" key="1">
    <source>
        <dbReference type="ARBA" id="ARBA00004370"/>
    </source>
</evidence>
<gene>
    <name evidence="4" type="ORF">SHK19_12900</name>
</gene>
<organism evidence="4 5">
    <name type="scientific">Nocardioides bizhenqiangii</name>
    <dbReference type="NCBI Taxonomy" id="3095076"/>
    <lineage>
        <taxon>Bacteria</taxon>
        <taxon>Bacillati</taxon>
        <taxon>Actinomycetota</taxon>
        <taxon>Actinomycetes</taxon>
        <taxon>Propionibacteriales</taxon>
        <taxon>Nocardioidaceae</taxon>
        <taxon>Nocardioides</taxon>
    </lineage>
</organism>
<keyword evidence="2 3" id="KW-0472">Membrane</keyword>
<evidence type="ECO:0000313" key="5">
    <source>
        <dbReference type="Proteomes" id="UP001327225"/>
    </source>
</evidence>
<keyword evidence="3" id="KW-0812">Transmembrane</keyword>
<dbReference type="PANTHER" id="PTHR37042:SF4">
    <property type="entry name" value="OUTER MEMBRANE PROTEIN RV1973"/>
    <property type="match status" value="1"/>
</dbReference>
<accession>A0ABZ0ZKE7</accession>
<evidence type="ECO:0000313" key="4">
    <source>
        <dbReference type="EMBL" id="WQQ24866.1"/>
    </source>
</evidence>
<keyword evidence="3" id="KW-1133">Transmembrane helix</keyword>
<proteinExistence type="predicted"/>
<dbReference type="Proteomes" id="UP001327225">
    <property type="component" value="Chromosome"/>
</dbReference>
<feature type="transmembrane region" description="Helical" evidence="3">
    <location>
        <begin position="20"/>
        <end position="42"/>
    </location>
</feature>
<sequence>MSVTRVETTAEDHQQREKVLRLVILMLVGALVATLAAVVWLVQGNNSLQDDLDQAEADVASYAEGPDALAAAEKALGEIISYDYRDLDDEFDWTQHFAGELRTQYEDDLVPTFRKVIRRFRMTAEGEVAESAYDIVDSGTVQVIAFVRQSLSNEDNRKGVLDEQWTSLTMVRDGDTWLIEMITPLNVPPPSS</sequence>
<evidence type="ECO:0008006" key="6">
    <source>
        <dbReference type="Google" id="ProtNLM"/>
    </source>
</evidence>
<evidence type="ECO:0000256" key="3">
    <source>
        <dbReference type="SAM" id="Phobius"/>
    </source>
</evidence>
<reference evidence="5" key="1">
    <citation type="submission" date="2023-12" db="EMBL/GenBank/DDBJ databases">
        <title>Novel species in genus Nocardioides.</title>
        <authorList>
            <person name="Zhou H."/>
        </authorList>
    </citation>
    <scope>NUCLEOTIDE SEQUENCE [LARGE SCALE GENOMIC DNA]</scope>
    <source>
        <strain evidence="5">HM61</strain>
    </source>
</reference>